<accession>W4M7U8</accession>
<dbReference type="Proteomes" id="UP000019140">
    <property type="component" value="Unassembled WGS sequence"/>
</dbReference>
<protein>
    <recommendedName>
        <fullName evidence="3">Thiaminase-2/PQQC domain-containing protein</fullName>
    </recommendedName>
</protein>
<proteinExistence type="predicted"/>
<dbReference type="AlphaFoldDB" id="W4M7U8"/>
<reference evidence="1 2" key="1">
    <citation type="journal article" date="2014" name="Nature">
        <title>An environmental bacterial taxon with a large and distinct metabolic repertoire.</title>
        <authorList>
            <person name="Wilson M.C."/>
            <person name="Mori T."/>
            <person name="Ruckert C."/>
            <person name="Uria A.R."/>
            <person name="Helf M.J."/>
            <person name="Takada K."/>
            <person name="Gernert C."/>
            <person name="Steffens U.A."/>
            <person name="Heycke N."/>
            <person name="Schmitt S."/>
            <person name="Rinke C."/>
            <person name="Helfrich E.J."/>
            <person name="Brachmann A.O."/>
            <person name="Gurgui C."/>
            <person name="Wakimoto T."/>
            <person name="Kracht M."/>
            <person name="Crusemann M."/>
            <person name="Hentschel U."/>
            <person name="Abe I."/>
            <person name="Matsunaga S."/>
            <person name="Kalinowski J."/>
            <person name="Takeyama H."/>
            <person name="Piel J."/>
        </authorList>
    </citation>
    <scope>NUCLEOTIDE SEQUENCE [LARGE SCALE GENOMIC DNA]</scope>
    <source>
        <strain evidence="2">TSY2</strain>
    </source>
</reference>
<evidence type="ECO:0000313" key="1">
    <source>
        <dbReference type="EMBL" id="ETX06253.1"/>
    </source>
</evidence>
<feature type="non-terminal residue" evidence="1">
    <location>
        <position position="1"/>
    </location>
</feature>
<comment type="caution">
    <text evidence="1">The sequence shown here is derived from an EMBL/GenBank/DDBJ whole genome shotgun (WGS) entry which is preliminary data.</text>
</comment>
<dbReference type="InterPro" id="IPR016084">
    <property type="entry name" value="Haem_Oase-like_multi-hlx"/>
</dbReference>
<sequence>CEACGYTRQEVKNVTMLPWSEALTDWGWRLVYQRPWPVSITALTIGLESQPPDIYSRIVNSFTTHYGWSADDKAIRFFAGHIEADTVHSSRGFRIAETYCDTPALQQEAIEAVAVAAKKRWNHMNGIYWYALYGREDDTPVDET</sequence>
<keyword evidence="2" id="KW-1185">Reference proteome</keyword>
<evidence type="ECO:0000313" key="2">
    <source>
        <dbReference type="Proteomes" id="UP000019140"/>
    </source>
</evidence>
<dbReference type="Pfam" id="PF14518">
    <property type="entry name" value="Haem_oxygenas_2"/>
    <property type="match status" value="1"/>
</dbReference>
<dbReference type="EMBL" id="AZHX01000748">
    <property type="protein sequence ID" value="ETX06253.1"/>
    <property type="molecule type" value="Genomic_DNA"/>
</dbReference>
<gene>
    <name evidence="1" type="ORF">ETSY2_18260</name>
</gene>
<dbReference type="SUPFAM" id="SSF48613">
    <property type="entry name" value="Heme oxygenase-like"/>
    <property type="match status" value="1"/>
</dbReference>
<dbReference type="HOGENOM" id="CLU_1790881_0_0_7"/>
<dbReference type="Gene3D" id="1.20.910.10">
    <property type="entry name" value="Heme oxygenase-like"/>
    <property type="match status" value="1"/>
</dbReference>
<organism evidence="1 2">
    <name type="scientific">Candidatus Entotheonella gemina</name>
    <dbReference type="NCBI Taxonomy" id="1429439"/>
    <lineage>
        <taxon>Bacteria</taxon>
        <taxon>Pseudomonadati</taxon>
        <taxon>Nitrospinota/Tectimicrobiota group</taxon>
        <taxon>Candidatus Tectimicrobiota</taxon>
        <taxon>Candidatus Entotheonellia</taxon>
        <taxon>Candidatus Entotheonellales</taxon>
        <taxon>Candidatus Entotheonellaceae</taxon>
        <taxon>Candidatus Entotheonella</taxon>
    </lineage>
</organism>
<name>W4M7U8_9BACT</name>
<evidence type="ECO:0008006" key="3">
    <source>
        <dbReference type="Google" id="ProtNLM"/>
    </source>
</evidence>